<proteinExistence type="inferred from homology"/>
<gene>
    <name evidence="6" type="ORF">BCV69DRAFT_285619</name>
</gene>
<reference evidence="6 7" key="1">
    <citation type="journal article" date="2018" name="Mol. Biol. Evol.">
        <title>Broad Genomic Sampling Reveals a Smut Pathogenic Ancestry of the Fungal Clade Ustilaginomycotina.</title>
        <authorList>
            <person name="Kijpornyongpan T."/>
            <person name="Mondo S.J."/>
            <person name="Barry K."/>
            <person name="Sandor L."/>
            <person name="Lee J."/>
            <person name="Lipzen A."/>
            <person name="Pangilinan J."/>
            <person name="LaButti K."/>
            <person name="Hainaut M."/>
            <person name="Henrissat B."/>
            <person name="Grigoriev I.V."/>
            <person name="Spatafora J.W."/>
            <person name="Aime M.C."/>
        </authorList>
    </citation>
    <scope>NUCLEOTIDE SEQUENCE [LARGE SCALE GENOMIC DNA]</scope>
    <source>
        <strain evidence="6 7">MCA 4718</strain>
    </source>
</reference>
<dbReference type="Gene3D" id="3.90.1170.10">
    <property type="entry name" value="Ribosomal protein L10e/L16"/>
    <property type="match status" value="1"/>
</dbReference>
<dbReference type="InterPro" id="IPR036920">
    <property type="entry name" value="Ribosomal_uL16_sf"/>
</dbReference>
<dbReference type="OrthoDB" id="268521at2759"/>
<comment type="similarity">
    <text evidence="1 4">Belongs to the universal ribosomal protein uL16 family.</text>
</comment>
<dbReference type="RefSeq" id="XP_025345179.1">
    <property type="nucleotide sequence ID" value="XM_025493449.1"/>
</dbReference>
<dbReference type="GO" id="GO:0003735">
    <property type="term" value="F:structural constituent of ribosome"/>
    <property type="evidence" value="ECO:0007669"/>
    <property type="project" value="InterPro"/>
</dbReference>
<evidence type="ECO:0000313" key="7">
    <source>
        <dbReference type="Proteomes" id="UP000245942"/>
    </source>
</evidence>
<keyword evidence="3 4" id="KW-0687">Ribonucleoprotein</keyword>
<dbReference type="SUPFAM" id="SSF54686">
    <property type="entry name" value="Ribosomal protein L16p/L10e"/>
    <property type="match status" value="1"/>
</dbReference>
<dbReference type="CDD" id="cd01433">
    <property type="entry name" value="Ribosomal_L16_L10e"/>
    <property type="match status" value="1"/>
</dbReference>
<dbReference type="InterPro" id="IPR020798">
    <property type="entry name" value="Ribosomal_uL16_CS"/>
</dbReference>
<evidence type="ECO:0000256" key="4">
    <source>
        <dbReference type="RuleBase" id="RU004413"/>
    </source>
</evidence>
<dbReference type="NCBIfam" id="TIGR01164">
    <property type="entry name" value="rplP_bact"/>
    <property type="match status" value="1"/>
</dbReference>
<dbReference type="EMBL" id="KZ819339">
    <property type="protein sequence ID" value="PWN18019.1"/>
    <property type="molecule type" value="Genomic_DNA"/>
</dbReference>
<dbReference type="Pfam" id="PF00252">
    <property type="entry name" value="Ribosomal_L16"/>
    <property type="match status" value="1"/>
</dbReference>
<dbReference type="GO" id="GO:0032543">
    <property type="term" value="P:mitochondrial translation"/>
    <property type="evidence" value="ECO:0007669"/>
    <property type="project" value="TreeGrafter"/>
</dbReference>
<dbReference type="PROSITE" id="PS00701">
    <property type="entry name" value="RIBOSOMAL_L16_2"/>
    <property type="match status" value="1"/>
</dbReference>
<accession>A0A316TX52</accession>
<dbReference type="GeneID" id="37015183"/>
<protein>
    <submittedName>
        <fullName evidence="6">Ribosomal protein L16</fullName>
    </submittedName>
</protein>
<dbReference type="STRING" id="1684307.A0A316TX52"/>
<sequence>MLSPSASSSSLLLQSLTRSMASLSLPVSARPIASSSRITTTSFLSSHRPCLASSSLFTPSSSSSSSSYPSFIASQQQQMRHRGDLAPRRTKYRKAHKGRVPIPTGGSLKGTTVRNGQYGIRLLAPARLTAKQLQSAETALKRKLKVVKGAQIFLRLFPDIPVCVKGNETRMGKGKGAFEFWAVRGGVGKVVFEVGGDVDIREEVAKEGG</sequence>
<keyword evidence="7" id="KW-1185">Reference proteome</keyword>
<evidence type="ECO:0000256" key="2">
    <source>
        <dbReference type="ARBA" id="ARBA00022980"/>
    </source>
</evidence>
<dbReference type="GO" id="GO:0005762">
    <property type="term" value="C:mitochondrial large ribosomal subunit"/>
    <property type="evidence" value="ECO:0007669"/>
    <property type="project" value="TreeGrafter"/>
</dbReference>
<dbReference type="AlphaFoldDB" id="A0A316TX52"/>
<evidence type="ECO:0000256" key="3">
    <source>
        <dbReference type="ARBA" id="ARBA00023274"/>
    </source>
</evidence>
<organism evidence="6 7">
    <name type="scientific">Pseudomicrostroma glucosiphilum</name>
    <dbReference type="NCBI Taxonomy" id="1684307"/>
    <lineage>
        <taxon>Eukaryota</taxon>
        <taxon>Fungi</taxon>
        <taxon>Dikarya</taxon>
        <taxon>Basidiomycota</taxon>
        <taxon>Ustilaginomycotina</taxon>
        <taxon>Exobasidiomycetes</taxon>
        <taxon>Microstromatales</taxon>
        <taxon>Microstromatales incertae sedis</taxon>
        <taxon>Pseudomicrostroma</taxon>
    </lineage>
</organism>
<dbReference type="PRINTS" id="PR00060">
    <property type="entry name" value="RIBOSOMALL16"/>
</dbReference>
<feature type="region of interest" description="Disordered" evidence="5">
    <location>
        <begin position="55"/>
        <end position="108"/>
    </location>
</feature>
<feature type="compositionally biased region" description="Low complexity" evidence="5">
    <location>
        <begin position="55"/>
        <end position="74"/>
    </location>
</feature>
<dbReference type="PANTHER" id="PTHR12220">
    <property type="entry name" value="50S/60S RIBOSOMAL PROTEIN L16"/>
    <property type="match status" value="1"/>
</dbReference>
<dbReference type="InterPro" id="IPR047873">
    <property type="entry name" value="Ribosomal_uL16"/>
</dbReference>
<name>A0A316TX52_9BASI</name>
<evidence type="ECO:0000256" key="5">
    <source>
        <dbReference type="SAM" id="MobiDB-lite"/>
    </source>
</evidence>
<feature type="compositionally biased region" description="Basic residues" evidence="5">
    <location>
        <begin position="88"/>
        <end position="99"/>
    </location>
</feature>
<dbReference type="InterPro" id="IPR016180">
    <property type="entry name" value="Ribosomal_uL16_dom"/>
</dbReference>
<keyword evidence="2 4" id="KW-0689">Ribosomal protein</keyword>
<evidence type="ECO:0000256" key="1">
    <source>
        <dbReference type="ARBA" id="ARBA00008931"/>
    </source>
</evidence>
<dbReference type="PANTHER" id="PTHR12220:SF13">
    <property type="entry name" value="LARGE RIBOSOMAL SUBUNIT PROTEIN UL16M"/>
    <property type="match status" value="1"/>
</dbReference>
<dbReference type="GO" id="GO:0019843">
    <property type="term" value="F:rRNA binding"/>
    <property type="evidence" value="ECO:0007669"/>
    <property type="project" value="InterPro"/>
</dbReference>
<dbReference type="Proteomes" id="UP000245942">
    <property type="component" value="Unassembled WGS sequence"/>
</dbReference>
<evidence type="ECO:0000313" key="6">
    <source>
        <dbReference type="EMBL" id="PWN18019.1"/>
    </source>
</evidence>
<dbReference type="InterPro" id="IPR000114">
    <property type="entry name" value="Ribosomal_uL16_bact-type"/>
</dbReference>